<comment type="caution">
    <text evidence="6">The sequence shown here is derived from an EMBL/GenBank/DDBJ whole genome shotgun (WGS) entry which is preliminary data.</text>
</comment>
<evidence type="ECO:0000259" key="5">
    <source>
        <dbReference type="Pfam" id="PF08386"/>
    </source>
</evidence>
<organism evidence="6 7">
    <name type="scientific">Paractinoplanes globisporus</name>
    <dbReference type="NCBI Taxonomy" id="113565"/>
    <lineage>
        <taxon>Bacteria</taxon>
        <taxon>Bacillati</taxon>
        <taxon>Actinomycetota</taxon>
        <taxon>Actinomycetes</taxon>
        <taxon>Micromonosporales</taxon>
        <taxon>Micromonosporaceae</taxon>
        <taxon>Paractinoplanes</taxon>
    </lineage>
</organism>
<evidence type="ECO:0000313" key="7">
    <source>
        <dbReference type="Proteomes" id="UP001602245"/>
    </source>
</evidence>
<dbReference type="PANTHER" id="PTHR43248">
    <property type="entry name" value="2-SUCCINYL-6-HYDROXY-2,4-CYCLOHEXADIENE-1-CARBOXYLATE SYNTHASE"/>
    <property type="match status" value="1"/>
</dbReference>
<evidence type="ECO:0000313" key="6">
    <source>
        <dbReference type="EMBL" id="MFF5294260.1"/>
    </source>
</evidence>
<dbReference type="RefSeq" id="WP_026206398.1">
    <property type="nucleotide sequence ID" value="NZ_JBIAZU010000006.1"/>
</dbReference>
<gene>
    <name evidence="6" type="ORF">ACFY35_32895</name>
</gene>
<dbReference type="Gene3D" id="3.40.50.1820">
    <property type="entry name" value="alpha/beta hydrolase"/>
    <property type="match status" value="1"/>
</dbReference>
<dbReference type="Pfam" id="PF08386">
    <property type="entry name" value="Abhydrolase_4"/>
    <property type="match status" value="1"/>
</dbReference>
<dbReference type="PANTHER" id="PTHR43248:SF30">
    <property type="entry name" value="AB HYDROLASE-1 DOMAIN-CONTAINING PROTEIN"/>
    <property type="match status" value="1"/>
</dbReference>
<evidence type="ECO:0000256" key="2">
    <source>
        <dbReference type="ARBA" id="ARBA00022801"/>
    </source>
</evidence>
<name>A0ABW6WM03_9ACTN</name>
<proteinExistence type="inferred from homology"/>
<evidence type="ECO:0000256" key="3">
    <source>
        <dbReference type="SAM" id="SignalP"/>
    </source>
</evidence>
<dbReference type="GO" id="GO:0016787">
    <property type="term" value="F:hydrolase activity"/>
    <property type="evidence" value="ECO:0007669"/>
    <property type="project" value="UniProtKB-KW"/>
</dbReference>
<accession>A0ABW6WM03</accession>
<protein>
    <submittedName>
        <fullName evidence="6">Alpha/beta hydrolase</fullName>
    </submittedName>
</protein>
<dbReference type="Proteomes" id="UP001602245">
    <property type="component" value="Unassembled WGS sequence"/>
</dbReference>
<dbReference type="InterPro" id="IPR051601">
    <property type="entry name" value="Serine_prot/Carboxylest_S33"/>
</dbReference>
<comment type="similarity">
    <text evidence="1">Belongs to the peptidase S33 family.</text>
</comment>
<keyword evidence="2 6" id="KW-0378">Hydrolase</keyword>
<dbReference type="InterPro" id="IPR013595">
    <property type="entry name" value="Pept_S33_TAP-like_C"/>
</dbReference>
<feature type="domain" description="AB hydrolase-1" evidence="4">
    <location>
        <begin position="107"/>
        <end position="250"/>
    </location>
</feature>
<feature type="chain" id="PRO_5046637705" evidence="3">
    <location>
        <begin position="20"/>
        <end position="453"/>
    </location>
</feature>
<feature type="signal peptide" evidence="3">
    <location>
        <begin position="1"/>
        <end position="19"/>
    </location>
</feature>
<evidence type="ECO:0000256" key="1">
    <source>
        <dbReference type="ARBA" id="ARBA00010088"/>
    </source>
</evidence>
<dbReference type="SUPFAM" id="SSF53474">
    <property type="entry name" value="alpha/beta-Hydrolases"/>
    <property type="match status" value="1"/>
</dbReference>
<sequence length="453" mass="48775">MKSLLTVLLAAALPLPAPIAPIAPTPPTPPAADGLDWHSCGDNVECATLTVPADWNDPGGATVDLPVARRPATDRTHRVGTLVFGPGGPWDSGVARVTTGSGRFSDTLRSRFDIVSFDPRGSRGGRPIPCDTSPAGPKPEPVLTSQAEFDATVAYNRKVRDICARSPADMLSNVRDVDALRAALGEKQISFHGTSYGTLLGEQYAERYPGRVRAMVLESVDDHSVPTTAAFLATQAAAFEDAFQDFAHWCDISGTTCTLNARGGARTVWHRLITTYNHFDLDATALVRLKDADYATLDKDLAAVDDGTPPRHVTDLGVVVPAFCDDWSLPVRDYAEYASLLRRTAAIAKDTGYPPQVFALTMCLGRPQVTNPQHVLRVHTRTPILLLNSRHDPATGLNWARSVERQLGRHGVLVTYDGAGHGAYTISECMKRTADDYLVSLEVPARGTTCPTA</sequence>
<keyword evidence="7" id="KW-1185">Reference proteome</keyword>
<evidence type="ECO:0000259" key="4">
    <source>
        <dbReference type="Pfam" id="PF00561"/>
    </source>
</evidence>
<feature type="domain" description="Peptidase S33 tripeptidyl aminopeptidase-like C-terminal" evidence="5">
    <location>
        <begin position="362"/>
        <end position="450"/>
    </location>
</feature>
<dbReference type="Pfam" id="PF00561">
    <property type="entry name" value="Abhydrolase_1"/>
    <property type="match status" value="1"/>
</dbReference>
<dbReference type="EMBL" id="JBIAZU010000006">
    <property type="protein sequence ID" value="MFF5294260.1"/>
    <property type="molecule type" value="Genomic_DNA"/>
</dbReference>
<keyword evidence="3" id="KW-0732">Signal</keyword>
<reference evidence="6 7" key="1">
    <citation type="submission" date="2024-10" db="EMBL/GenBank/DDBJ databases">
        <title>The Natural Products Discovery Center: Release of the First 8490 Sequenced Strains for Exploring Actinobacteria Biosynthetic Diversity.</title>
        <authorList>
            <person name="Kalkreuter E."/>
            <person name="Kautsar S.A."/>
            <person name="Yang D."/>
            <person name="Bader C.D."/>
            <person name="Teijaro C.N."/>
            <person name="Fluegel L."/>
            <person name="Davis C.M."/>
            <person name="Simpson J.R."/>
            <person name="Lauterbach L."/>
            <person name="Steele A.D."/>
            <person name="Gui C."/>
            <person name="Meng S."/>
            <person name="Li G."/>
            <person name="Viehrig K."/>
            <person name="Ye F."/>
            <person name="Su P."/>
            <person name="Kiefer A.F."/>
            <person name="Nichols A."/>
            <person name="Cepeda A.J."/>
            <person name="Yan W."/>
            <person name="Fan B."/>
            <person name="Jiang Y."/>
            <person name="Adhikari A."/>
            <person name="Zheng C.-J."/>
            <person name="Schuster L."/>
            <person name="Cowan T.M."/>
            <person name="Smanski M.J."/>
            <person name="Chevrette M.G."/>
            <person name="De Carvalho L.P.S."/>
            <person name="Shen B."/>
        </authorList>
    </citation>
    <scope>NUCLEOTIDE SEQUENCE [LARGE SCALE GENOMIC DNA]</scope>
    <source>
        <strain evidence="6 7">NPDC000087</strain>
    </source>
</reference>
<dbReference type="InterPro" id="IPR000073">
    <property type="entry name" value="AB_hydrolase_1"/>
</dbReference>
<dbReference type="InterPro" id="IPR029058">
    <property type="entry name" value="AB_hydrolase_fold"/>
</dbReference>